<dbReference type="InterPro" id="IPR015421">
    <property type="entry name" value="PyrdxlP-dep_Trfase_major"/>
</dbReference>
<dbReference type="Gene3D" id="3.90.1150.10">
    <property type="entry name" value="Aspartate Aminotransferase, domain 1"/>
    <property type="match status" value="1"/>
</dbReference>
<dbReference type="Pfam" id="PF00155">
    <property type="entry name" value="Aminotran_1_2"/>
    <property type="match status" value="1"/>
</dbReference>
<evidence type="ECO:0000313" key="9">
    <source>
        <dbReference type="Proteomes" id="UP001208689"/>
    </source>
</evidence>
<organism evidence="8 9">
    <name type="scientific">Candidatus Lokiarchaeum ossiferum</name>
    <dbReference type="NCBI Taxonomy" id="2951803"/>
    <lineage>
        <taxon>Archaea</taxon>
        <taxon>Promethearchaeati</taxon>
        <taxon>Promethearchaeota</taxon>
        <taxon>Promethearchaeia</taxon>
        <taxon>Promethearchaeales</taxon>
        <taxon>Promethearchaeaceae</taxon>
        <taxon>Candidatus Lokiarchaeum</taxon>
    </lineage>
</organism>
<dbReference type="InterPro" id="IPR050596">
    <property type="entry name" value="AspAT/PAT-like"/>
</dbReference>
<keyword evidence="4 8" id="KW-0032">Aminotransferase</keyword>
<comment type="similarity">
    <text evidence="2">Belongs to the class-I pyridoxal-phosphate-dependent aminotransferase family.</text>
</comment>
<dbReference type="EMBL" id="CP104013">
    <property type="protein sequence ID" value="UYP46159.1"/>
    <property type="molecule type" value="Genomic_DNA"/>
</dbReference>
<feature type="domain" description="Aminotransferase class I/classII large" evidence="7">
    <location>
        <begin position="29"/>
        <end position="379"/>
    </location>
</feature>
<evidence type="ECO:0000256" key="5">
    <source>
        <dbReference type="ARBA" id="ARBA00022679"/>
    </source>
</evidence>
<proteinExistence type="inferred from homology"/>
<dbReference type="SUPFAM" id="SSF53383">
    <property type="entry name" value="PLP-dependent transferases"/>
    <property type="match status" value="1"/>
</dbReference>
<evidence type="ECO:0000256" key="1">
    <source>
        <dbReference type="ARBA" id="ARBA00001933"/>
    </source>
</evidence>
<accession>A0ABY6HUD6</accession>
<protein>
    <submittedName>
        <fullName evidence="8">Aromatic-amino-acid aminotransferase 2</fullName>
        <ecNumber evidence="8">2.6.1.57</ecNumber>
    </submittedName>
</protein>
<dbReference type="InterPro" id="IPR004839">
    <property type="entry name" value="Aminotransferase_I/II_large"/>
</dbReference>
<keyword evidence="9" id="KW-1185">Reference proteome</keyword>
<dbReference type="InterPro" id="IPR015424">
    <property type="entry name" value="PyrdxlP-dep_Trfase"/>
</dbReference>
<dbReference type="EC" id="2.6.1.57" evidence="8"/>
<dbReference type="Gene3D" id="3.40.640.10">
    <property type="entry name" value="Type I PLP-dependent aspartate aminotransferase-like (Major domain)"/>
    <property type="match status" value="1"/>
</dbReference>
<comment type="cofactor">
    <cofactor evidence="1">
        <name>pyridoxal 5'-phosphate</name>
        <dbReference type="ChEBI" id="CHEBI:597326"/>
    </cofactor>
</comment>
<keyword evidence="5 8" id="KW-0808">Transferase</keyword>
<evidence type="ECO:0000256" key="2">
    <source>
        <dbReference type="ARBA" id="ARBA00007441"/>
    </source>
</evidence>
<name>A0ABY6HUD6_9ARCH</name>
<dbReference type="CDD" id="cd00609">
    <property type="entry name" value="AAT_like"/>
    <property type="match status" value="1"/>
</dbReference>
<gene>
    <name evidence="8" type="ORF">NEF87_002444</name>
</gene>
<keyword evidence="6" id="KW-0663">Pyridoxal phosphate</keyword>
<evidence type="ECO:0000256" key="4">
    <source>
        <dbReference type="ARBA" id="ARBA00022576"/>
    </source>
</evidence>
<dbReference type="GO" id="GO:0008483">
    <property type="term" value="F:transaminase activity"/>
    <property type="evidence" value="ECO:0007669"/>
    <property type="project" value="UniProtKB-KW"/>
</dbReference>
<dbReference type="PANTHER" id="PTHR46383">
    <property type="entry name" value="ASPARTATE AMINOTRANSFERASE"/>
    <property type="match status" value="1"/>
</dbReference>
<evidence type="ECO:0000313" key="8">
    <source>
        <dbReference type="EMBL" id="UYP46159.1"/>
    </source>
</evidence>
<sequence>MKELSQAILNSKKSKIRKLFDMLLKSGSDAISFGIGQPDFTSPDYMNDAIIKALREHKTQYAPARGIPQLREIIAYKFKNENNMSWVKPENTIVTNGGSQALQLAYAVLTNPGDEMILSSPAFLSYYHLADYYGIKCVEVPAKNNYSPDIEGIKNAITPKTKFILINSPSNPTGYAFSKEEMDAIVALVLEHDLYLVSDEVYEKFYFDGMTHISPASYEGMKDRTITLNALSKTFGATGLRLGYIAASEEIIINMEKYIQYTTAGVNHPVQYGAIEGLKHVDRMNIPEIIEEYDRKRQFCVRRLKEMKFIVDMPKGAFYIMPKLNPEWGMDGDEFSNALVQEQKVACVPGSGFGSYSNDSLRISYATSDEKLEEGFNRIEKFLRNRNFL</sequence>
<comment type="subunit">
    <text evidence="3">Homodimer.</text>
</comment>
<dbReference type="InterPro" id="IPR015422">
    <property type="entry name" value="PyrdxlP-dep_Trfase_small"/>
</dbReference>
<dbReference type="PANTHER" id="PTHR46383:SF3">
    <property type="entry name" value="ASPARTATE AMINOTRANSFERASE-RELATED"/>
    <property type="match status" value="1"/>
</dbReference>
<reference evidence="8" key="1">
    <citation type="submission" date="2022-09" db="EMBL/GenBank/DDBJ databases">
        <title>Actin cytoskeleton and complex cell architecture in an #Asgard archaeon.</title>
        <authorList>
            <person name="Ponce Toledo R.I."/>
            <person name="Schleper C."/>
            <person name="Rodrigues Oliveira T."/>
            <person name="Wollweber F."/>
            <person name="Xu J."/>
            <person name="Rittmann S."/>
            <person name="Klingl A."/>
            <person name="Pilhofer M."/>
        </authorList>
    </citation>
    <scope>NUCLEOTIDE SEQUENCE</scope>
    <source>
        <strain evidence="8">B-35</strain>
    </source>
</reference>
<dbReference type="Proteomes" id="UP001208689">
    <property type="component" value="Chromosome"/>
</dbReference>
<evidence type="ECO:0000256" key="3">
    <source>
        <dbReference type="ARBA" id="ARBA00011738"/>
    </source>
</evidence>
<evidence type="ECO:0000259" key="7">
    <source>
        <dbReference type="Pfam" id="PF00155"/>
    </source>
</evidence>
<evidence type="ECO:0000256" key="6">
    <source>
        <dbReference type="ARBA" id="ARBA00022898"/>
    </source>
</evidence>